<reference evidence="12" key="3">
    <citation type="submission" date="2016-11" db="EMBL/GenBank/DDBJ databases">
        <authorList>
            <person name="Jaros S."/>
            <person name="Januszkiewicz K."/>
            <person name="Wedrychowicz H."/>
        </authorList>
    </citation>
    <scope>NUCLEOTIDE SEQUENCE [LARGE SCALE GENOMIC DNA]</scope>
    <source>
        <strain evidence="12">DSM 1682</strain>
    </source>
</reference>
<dbReference type="EMBL" id="FQUA01000001">
    <property type="protein sequence ID" value="SHE28572.1"/>
    <property type="molecule type" value="Genomic_DNA"/>
</dbReference>
<keyword evidence="5 8" id="KW-0812">Transmembrane</keyword>
<feature type="transmembrane region" description="Helical" evidence="8">
    <location>
        <begin position="338"/>
        <end position="371"/>
    </location>
</feature>
<keyword evidence="3" id="KW-0813">Transport</keyword>
<dbReference type="OrthoDB" id="9793390at2"/>
<keyword evidence="11" id="KW-1185">Reference proteome</keyword>
<feature type="transmembrane region" description="Helical" evidence="8">
    <location>
        <begin position="85"/>
        <end position="110"/>
    </location>
</feature>
<name>A0A0X8V808_ANAPI</name>
<feature type="transmembrane region" description="Helical" evidence="8">
    <location>
        <begin position="12"/>
        <end position="28"/>
    </location>
</feature>
<dbReference type="RefSeq" id="WP_066046762.1">
    <property type="nucleotide sequence ID" value="NZ_CP014223.1"/>
</dbReference>
<evidence type="ECO:0000256" key="4">
    <source>
        <dbReference type="ARBA" id="ARBA00022475"/>
    </source>
</evidence>
<reference evidence="11" key="2">
    <citation type="submission" date="2016-01" db="EMBL/GenBank/DDBJ databases">
        <authorList>
            <person name="Poehlein A."/>
            <person name="Schlien K."/>
            <person name="Gottschalk G."/>
            <person name="Buckel W."/>
            <person name="Daniel R."/>
        </authorList>
    </citation>
    <scope>NUCLEOTIDE SEQUENCE [LARGE SCALE GENOMIC DNA]</scope>
    <source>
        <strain evidence="11">X2</strain>
    </source>
</reference>
<organism evidence="10 12">
    <name type="scientific">Anaerotignum propionicum DSM 1682</name>
    <dbReference type="NCBI Taxonomy" id="991789"/>
    <lineage>
        <taxon>Bacteria</taxon>
        <taxon>Bacillati</taxon>
        <taxon>Bacillota</taxon>
        <taxon>Clostridia</taxon>
        <taxon>Lachnospirales</taxon>
        <taxon>Anaerotignaceae</taxon>
        <taxon>Anaerotignum</taxon>
    </lineage>
</organism>
<proteinExistence type="inferred from homology"/>
<evidence type="ECO:0000256" key="1">
    <source>
        <dbReference type="ARBA" id="ARBA00004651"/>
    </source>
</evidence>
<dbReference type="AlphaFoldDB" id="A0A0X8V808"/>
<evidence type="ECO:0000256" key="2">
    <source>
        <dbReference type="ARBA" id="ARBA00009773"/>
    </source>
</evidence>
<gene>
    <name evidence="9" type="ORF">CPRO_01630</name>
    <name evidence="10" type="ORF">SAMN02745151_00191</name>
</gene>
<feature type="transmembrane region" description="Helical" evidence="8">
    <location>
        <begin position="34"/>
        <end position="57"/>
    </location>
</feature>
<reference evidence="10" key="4">
    <citation type="submission" date="2016-11" db="EMBL/GenBank/DDBJ databases">
        <authorList>
            <person name="Varghese N."/>
            <person name="Submissions S."/>
        </authorList>
    </citation>
    <scope>NUCLEOTIDE SEQUENCE</scope>
    <source>
        <strain evidence="10">DSM 1682</strain>
    </source>
</reference>
<dbReference type="PANTHER" id="PTHR21716">
    <property type="entry name" value="TRANSMEMBRANE PROTEIN"/>
    <property type="match status" value="1"/>
</dbReference>
<evidence type="ECO:0000256" key="7">
    <source>
        <dbReference type="ARBA" id="ARBA00023136"/>
    </source>
</evidence>
<feature type="transmembrane region" description="Helical" evidence="8">
    <location>
        <begin position="267"/>
        <end position="290"/>
    </location>
</feature>
<dbReference type="Proteomes" id="UP000068026">
    <property type="component" value="Chromosome"/>
</dbReference>
<dbReference type="Pfam" id="PF01594">
    <property type="entry name" value="AI-2E_transport"/>
    <property type="match status" value="1"/>
</dbReference>
<keyword evidence="7 8" id="KW-0472">Membrane</keyword>
<keyword evidence="4" id="KW-1003">Cell membrane</keyword>
<comment type="subcellular location">
    <subcellularLocation>
        <location evidence="1">Cell membrane</location>
        <topology evidence="1">Multi-pass membrane protein</topology>
    </subcellularLocation>
</comment>
<evidence type="ECO:0000313" key="10">
    <source>
        <dbReference type="EMBL" id="SHE28572.1"/>
    </source>
</evidence>
<feature type="transmembrane region" description="Helical" evidence="8">
    <location>
        <begin position="185"/>
        <end position="204"/>
    </location>
</feature>
<comment type="similarity">
    <text evidence="2">Belongs to the autoinducer-2 exporter (AI-2E) (TC 2.A.86) family.</text>
</comment>
<dbReference type="InterPro" id="IPR002549">
    <property type="entry name" value="AI-2E-like"/>
</dbReference>
<evidence type="ECO:0000256" key="3">
    <source>
        <dbReference type="ARBA" id="ARBA00022448"/>
    </source>
</evidence>
<evidence type="ECO:0000256" key="5">
    <source>
        <dbReference type="ARBA" id="ARBA00022692"/>
    </source>
</evidence>
<evidence type="ECO:0000256" key="6">
    <source>
        <dbReference type="ARBA" id="ARBA00022989"/>
    </source>
</evidence>
<accession>A0A0X8V808</accession>
<evidence type="ECO:0000313" key="9">
    <source>
        <dbReference type="EMBL" id="AMJ39787.1"/>
    </source>
</evidence>
<evidence type="ECO:0000256" key="8">
    <source>
        <dbReference type="SAM" id="Phobius"/>
    </source>
</evidence>
<protein>
    <submittedName>
        <fullName evidence="9">Pheromone autoinducer 2 transporter</fullName>
    </submittedName>
    <submittedName>
        <fullName evidence="10">Predicted PurR-regulated permease PerM</fullName>
    </submittedName>
</protein>
<sequence>MELNQNNIRKIRGLIVFAILILIGLYRFDIVIGSVSFILHILLPLFLGCAIAFILSVPMDRIQKMLFTKPLLSAKGKKKQRLEKMAHPVSLILAIIFVLALLFIVTALVLPQLATTATDLARSLPERIPNLEAKLENFFSANPEALSYLSTIEIDWQKLATGIADFFKSGIGNILDSTFVVAKGILSAFTSFFIGFVFACYILLQKETLGRQIRKLLFAFLPQKYAQKTIEICALTHKIFASFLAGQCLEAVILGSMFFVAMSIMRLPYALLIGVFIAFTALIPIFGAFIGLLLGTFLILTVSPAQALIFVILFFILQQVEGNLIYPNVVGGSVGLPSIWVLAAVTIGGSLFGIIGMLIFIPIVSVLYTLLRETTNHRLKEKKLKVE</sequence>
<dbReference type="Proteomes" id="UP000184204">
    <property type="component" value="Unassembled WGS sequence"/>
</dbReference>
<evidence type="ECO:0000313" key="11">
    <source>
        <dbReference type="Proteomes" id="UP000068026"/>
    </source>
</evidence>
<feature type="transmembrane region" description="Helical" evidence="8">
    <location>
        <begin position="239"/>
        <end position="261"/>
    </location>
</feature>
<evidence type="ECO:0000313" key="12">
    <source>
        <dbReference type="Proteomes" id="UP000184204"/>
    </source>
</evidence>
<reference evidence="9 11" key="1">
    <citation type="journal article" date="2016" name="Genome Announc.">
        <title>Complete Genome Sequence of the Amino Acid-Fermenting Clostridium propionicum X2 (DSM 1682).</title>
        <authorList>
            <person name="Poehlein A."/>
            <person name="Schlien K."/>
            <person name="Chowdhury N.P."/>
            <person name="Gottschalk G."/>
            <person name="Buckel W."/>
            <person name="Daniel R."/>
        </authorList>
    </citation>
    <scope>NUCLEOTIDE SEQUENCE [LARGE SCALE GENOMIC DNA]</scope>
    <source>
        <strain evidence="9 11">X2</strain>
    </source>
</reference>
<dbReference type="EMBL" id="CP014223">
    <property type="protein sequence ID" value="AMJ39787.1"/>
    <property type="molecule type" value="Genomic_DNA"/>
</dbReference>
<keyword evidence="6 8" id="KW-1133">Transmembrane helix</keyword>
<feature type="transmembrane region" description="Helical" evidence="8">
    <location>
        <begin position="297"/>
        <end position="318"/>
    </location>
</feature>
<dbReference type="GO" id="GO:0055085">
    <property type="term" value="P:transmembrane transport"/>
    <property type="evidence" value="ECO:0007669"/>
    <property type="project" value="TreeGrafter"/>
</dbReference>
<dbReference type="PANTHER" id="PTHR21716:SF53">
    <property type="entry name" value="PERMEASE PERM-RELATED"/>
    <property type="match status" value="1"/>
</dbReference>
<dbReference type="KEGG" id="cpro:CPRO_01630"/>
<dbReference type="GO" id="GO:0005886">
    <property type="term" value="C:plasma membrane"/>
    <property type="evidence" value="ECO:0007669"/>
    <property type="project" value="UniProtKB-SubCell"/>
</dbReference>